<evidence type="ECO:0000259" key="2">
    <source>
        <dbReference type="Pfam" id="PF20994"/>
    </source>
</evidence>
<keyword evidence="4" id="KW-1185">Reference proteome</keyword>
<evidence type="ECO:0000313" key="4">
    <source>
        <dbReference type="Proteomes" id="UP000054481"/>
    </source>
</evidence>
<dbReference type="Pfam" id="PF20994">
    <property type="entry name" value="CENPU"/>
    <property type="match status" value="1"/>
</dbReference>
<organism evidence="3 4">
    <name type="scientific">Hirsutella minnesotensis 3608</name>
    <dbReference type="NCBI Taxonomy" id="1043627"/>
    <lineage>
        <taxon>Eukaryota</taxon>
        <taxon>Fungi</taxon>
        <taxon>Dikarya</taxon>
        <taxon>Ascomycota</taxon>
        <taxon>Pezizomycotina</taxon>
        <taxon>Sordariomycetes</taxon>
        <taxon>Hypocreomycetidae</taxon>
        <taxon>Hypocreales</taxon>
        <taxon>Ophiocordycipitaceae</taxon>
        <taxon>Hirsutella</taxon>
    </lineage>
</organism>
<feature type="compositionally biased region" description="Basic and acidic residues" evidence="1">
    <location>
        <begin position="325"/>
        <end position="345"/>
    </location>
</feature>
<name>A0A0F7ZN66_9HYPO</name>
<feature type="compositionally biased region" description="Low complexity" evidence="1">
    <location>
        <begin position="67"/>
        <end position="82"/>
    </location>
</feature>
<feature type="compositionally biased region" description="Pro residues" evidence="1">
    <location>
        <begin position="41"/>
        <end position="53"/>
    </location>
</feature>
<reference evidence="3 4" key="1">
    <citation type="journal article" date="2014" name="Genome Biol. Evol.">
        <title>Comparative genomics and transcriptomics analyses reveal divergent lifestyle features of nematode endoparasitic fungus Hirsutella minnesotensis.</title>
        <authorList>
            <person name="Lai Y."/>
            <person name="Liu K."/>
            <person name="Zhang X."/>
            <person name="Zhang X."/>
            <person name="Li K."/>
            <person name="Wang N."/>
            <person name="Shu C."/>
            <person name="Wu Y."/>
            <person name="Wang C."/>
            <person name="Bushley K.E."/>
            <person name="Xiang M."/>
            <person name="Liu X."/>
        </authorList>
    </citation>
    <scope>NUCLEOTIDE SEQUENCE [LARGE SCALE GENOMIC DNA]</scope>
    <source>
        <strain evidence="3 4">3608</strain>
    </source>
</reference>
<feature type="compositionally biased region" description="Low complexity" evidence="1">
    <location>
        <begin position="147"/>
        <end position="162"/>
    </location>
</feature>
<dbReference type="AlphaFoldDB" id="A0A0F7ZN66"/>
<feature type="compositionally biased region" description="Low complexity" evidence="1">
    <location>
        <begin position="101"/>
        <end position="118"/>
    </location>
</feature>
<sequence length="636" mass="69933">MAAAGRERRAERLNERLRGAQRTNIGDDSFNLNIEGLDQPAPEPPSSPRPGPSPSTTIGKRKRNDQDSAQSSRRRSATQSSTEKPPLAPAQAPTQSPPLPQSSSARSQQPDGASGSSGRSRRVSARAVSATLNLANTGADELDAVMAAPSLQSPPRSQQSRAILEEIEESPAHAPGSGRRRNLQLSAITDSTMRLQDTMSTDDMAPPSSSPLARKSRRSDGAASTTSRRSGASASRVFMVANTDESSLDQHAGGVAAEEYSLPEPIAEERVELENEELPEELEAEPAEDEVEQEEPAESARTLDRRRRTRNARASSPELGSGPAEAERQGEESDSDENHERDRTDPPAPRRAAQKTKKKTKSKPSTIKEPSKAKKQRRRKTAPDKADQNRLESGDGEMSEDEGEAIEITVQRFVNIKKRTGEEDEPDPLQVAIPFANRAGESVVDVLAQVCGEVITSTLAQFQQVADAADNVAKKKEYRIKMRALEAYRGELNSRFLQHAIHLDHWHSLRKQVRQVQKEKLSLREEILRLKGEREQVALRMDAVRIKHEADNKESTFRINTSALMQDIEVAIEQGQEAPELPREKQKDAEIANLELLLARVADEACSASSTGGMLHQVQDFNAFLERAAQALESRR</sequence>
<dbReference type="EMBL" id="KQ030537">
    <property type="protein sequence ID" value="KJZ73215.1"/>
    <property type="molecule type" value="Genomic_DNA"/>
</dbReference>
<evidence type="ECO:0000256" key="1">
    <source>
        <dbReference type="SAM" id="MobiDB-lite"/>
    </source>
</evidence>
<gene>
    <name evidence="3" type="ORF">HIM_07412</name>
</gene>
<feature type="compositionally biased region" description="Low complexity" evidence="1">
    <location>
        <begin position="221"/>
        <end position="236"/>
    </location>
</feature>
<evidence type="ECO:0000313" key="3">
    <source>
        <dbReference type="EMBL" id="KJZ73215.1"/>
    </source>
</evidence>
<feature type="compositionally biased region" description="Acidic residues" evidence="1">
    <location>
        <begin position="274"/>
        <end position="297"/>
    </location>
</feature>
<feature type="compositionally biased region" description="Polar residues" evidence="1">
    <location>
        <begin position="21"/>
        <end position="32"/>
    </location>
</feature>
<feature type="domain" description="Inner kinetochore subunit AME1" evidence="2">
    <location>
        <begin position="444"/>
        <end position="627"/>
    </location>
</feature>
<feature type="compositionally biased region" description="Basic residues" evidence="1">
    <location>
        <begin position="352"/>
        <end position="362"/>
    </location>
</feature>
<feature type="region of interest" description="Disordered" evidence="1">
    <location>
        <begin position="1"/>
        <end position="126"/>
    </location>
</feature>
<feature type="region of interest" description="Disordered" evidence="1">
    <location>
        <begin position="145"/>
        <end position="406"/>
    </location>
</feature>
<feature type="compositionally biased region" description="Basic and acidic residues" evidence="1">
    <location>
        <begin position="381"/>
        <end position="393"/>
    </location>
</feature>
<protein>
    <recommendedName>
        <fullName evidence="2">Inner kinetochore subunit AME1 domain-containing protein</fullName>
    </recommendedName>
</protein>
<dbReference type="OrthoDB" id="5377952at2759"/>
<dbReference type="InterPro" id="IPR048743">
    <property type="entry name" value="AME1"/>
</dbReference>
<feature type="compositionally biased region" description="Basic and acidic residues" evidence="1">
    <location>
        <begin position="1"/>
        <end position="18"/>
    </location>
</feature>
<proteinExistence type="predicted"/>
<accession>A0A0F7ZN66</accession>
<feature type="compositionally biased region" description="Acidic residues" evidence="1">
    <location>
        <begin position="394"/>
        <end position="405"/>
    </location>
</feature>
<dbReference type="Proteomes" id="UP000054481">
    <property type="component" value="Unassembled WGS sequence"/>
</dbReference>
<feature type="compositionally biased region" description="Polar residues" evidence="1">
    <location>
        <begin position="183"/>
        <end position="201"/>
    </location>
</feature>